<evidence type="ECO:0000259" key="9">
    <source>
        <dbReference type="PROSITE" id="PS50215"/>
    </source>
</evidence>
<organism evidence="10 11">
    <name type="scientific">Microctonus aethiopoides</name>
    <dbReference type="NCBI Taxonomy" id="144406"/>
    <lineage>
        <taxon>Eukaryota</taxon>
        <taxon>Metazoa</taxon>
        <taxon>Ecdysozoa</taxon>
        <taxon>Arthropoda</taxon>
        <taxon>Hexapoda</taxon>
        <taxon>Insecta</taxon>
        <taxon>Pterygota</taxon>
        <taxon>Neoptera</taxon>
        <taxon>Endopterygota</taxon>
        <taxon>Hymenoptera</taxon>
        <taxon>Apocrita</taxon>
        <taxon>Ichneumonoidea</taxon>
        <taxon>Braconidae</taxon>
        <taxon>Euphorinae</taxon>
        <taxon>Microctonus</taxon>
    </lineage>
</organism>
<dbReference type="GO" id="GO:0004222">
    <property type="term" value="F:metalloendopeptidase activity"/>
    <property type="evidence" value="ECO:0007669"/>
    <property type="project" value="InterPro"/>
</dbReference>
<evidence type="ECO:0000256" key="8">
    <source>
        <dbReference type="PROSITE-ProRule" id="PRU00276"/>
    </source>
</evidence>
<sequence>MKAMGQYLYTEDRFDRNSYDIVIAITRLEICEWPIVRNKNTNCVALRGISKFGSACAWSDTDKAVEAIALVHDEGFNGIATAAHELGHILGVPHDGSPSASYVGGPGALKCNWGDGYLMSSNRFSENAFKWSNCSAECFKFFLQQPSAKCLYNKPKPGTTLPKILPGRLLSLDEQCIEAGALDACYHDYQACVLLYCTKKDRLNECFATAPAAEGSTCGDGKICIKGECVKDLQL</sequence>
<evidence type="ECO:0000256" key="3">
    <source>
        <dbReference type="ARBA" id="ARBA00022801"/>
    </source>
</evidence>
<dbReference type="GO" id="GO:0046872">
    <property type="term" value="F:metal ion binding"/>
    <property type="evidence" value="ECO:0007669"/>
    <property type="project" value="UniProtKB-KW"/>
</dbReference>
<keyword evidence="7" id="KW-0325">Glycoprotein</keyword>
<evidence type="ECO:0000256" key="4">
    <source>
        <dbReference type="ARBA" id="ARBA00022833"/>
    </source>
</evidence>
<protein>
    <recommendedName>
        <fullName evidence="9">Peptidase M12B domain-containing protein</fullName>
    </recommendedName>
</protein>
<dbReference type="Gene3D" id="3.40.390.10">
    <property type="entry name" value="Collagenase (Catalytic Domain)"/>
    <property type="match status" value="1"/>
</dbReference>
<evidence type="ECO:0000256" key="7">
    <source>
        <dbReference type="ARBA" id="ARBA00023180"/>
    </source>
</evidence>
<accession>A0AA39FYG8</accession>
<dbReference type="AlphaFoldDB" id="A0AA39FYG8"/>
<keyword evidence="11" id="KW-1185">Reference proteome</keyword>
<feature type="active site" evidence="8">
    <location>
        <position position="85"/>
    </location>
</feature>
<dbReference type="InterPro" id="IPR001590">
    <property type="entry name" value="Peptidase_M12B"/>
</dbReference>
<comment type="caution">
    <text evidence="8">Lacks conserved residue(s) required for the propagation of feature annotation.</text>
</comment>
<dbReference type="Pfam" id="PF17771">
    <property type="entry name" value="ADAMTS_CR_2"/>
    <property type="match status" value="1"/>
</dbReference>
<dbReference type="InterPro" id="IPR041645">
    <property type="entry name" value="ADAMTS_CR_2"/>
</dbReference>
<comment type="caution">
    <text evidence="10">The sequence shown here is derived from an EMBL/GenBank/DDBJ whole genome shotgun (WGS) entry which is preliminary data.</text>
</comment>
<dbReference type="EMBL" id="JAQQBS010000001">
    <property type="protein sequence ID" value="KAK0178169.1"/>
    <property type="molecule type" value="Genomic_DNA"/>
</dbReference>
<dbReference type="Proteomes" id="UP001168990">
    <property type="component" value="Unassembled WGS sequence"/>
</dbReference>
<dbReference type="InterPro" id="IPR024079">
    <property type="entry name" value="MetalloPept_cat_dom_sf"/>
</dbReference>
<evidence type="ECO:0000256" key="6">
    <source>
        <dbReference type="ARBA" id="ARBA00023157"/>
    </source>
</evidence>
<keyword evidence="3" id="KW-0378">Hydrolase</keyword>
<feature type="domain" description="Peptidase M12B" evidence="9">
    <location>
        <begin position="48"/>
        <end position="155"/>
    </location>
</feature>
<keyword evidence="5" id="KW-0482">Metalloprotease</keyword>
<dbReference type="GO" id="GO:0006509">
    <property type="term" value="P:membrane protein ectodomain proteolysis"/>
    <property type="evidence" value="ECO:0007669"/>
    <property type="project" value="TreeGrafter"/>
</dbReference>
<dbReference type="SUPFAM" id="SSF55486">
    <property type="entry name" value="Metalloproteases ('zincins'), catalytic domain"/>
    <property type="match status" value="1"/>
</dbReference>
<reference evidence="10" key="2">
    <citation type="submission" date="2023-03" db="EMBL/GenBank/DDBJ databases">
        <authorList>
            <person name="Inwood S.N."/>
            <person name="Skelly J.G."/>
            <person name="Guhlin J."/>
            <person name="Harrop T.W.R."/>
            <person name="Goldson S.G."/>
            <person name="Dearden P.K."/>
        </authorList>
    </citation>
    <scope>NUCLEOTIDE SEQUENCE</scope>
    <source>
        <strain evidence="10">Irish</strain>
        <tissue evidence="10">Whole body</tissue>
    </source>
</reference>
<proteinExistence type="predicted"/>
<evidence type="ECO:0000313" key="10">
    <source>
        <dbReference type="EMBL" id="KAK0178169.1"/>
    </source>
</evidence>
<keyword evidence="6" id="KW-1015">Disulfide bond</keyword>
<gene>
    <name evidence="10" type="ORF">PV328_002144</name>
</gene>
<dbReference type="PANTHER" id="PTHR11905">
    <property type="entry name" value="ADAM A DISINTEGRIN AND METALLOPROTEASE DOMAIN"/>
    <property type="match status" value="1"/>
</dbReference>
<feature type="binding site" evidence="8">
    <location>
        <position position="88"/>
    </location>
    <ligand>
        <name>Zn(2+)</name>
        <dbReference type="ChEBI" id="CHEBI:29105"/>
        <note>catalytic</note>
    </ligand>
</feature>
<dbReference type="Gene3D" id="3.40.1620.60">
    <property type="match status" value="1"/>
</dbReference>
<feature type="binding site" evidence="8">
    <location>
        <position position="94"/>
    </location>
    <ligand>
        <name>Zn(2+)</name>
        <dbReference type="ChEBI" id="CHEBI:29105"/>
        <note>catalytic</note>
    </ligand>
</feature>
<reference evidence="10" key="1">
    <citation type="journal article" date="2023" name="bioRxiv">
        <title>Scaffold-level genome assemblies of two parasitoid biocontrol wasps reveal the parthenogenesis mechanism and an associated novel virus.</title>
        <authorList>
            <person name="Inwood S."/>
            <person name="Skelly J."/>
            <person name="Guhlin J."/>
            <person name="Harrop T."/>
            <person name="Goldson S."/>
            <person name="Dearden P."/>
        </authorList>
    </citation>
    <scope>NUCLEOTIDE SEQUENCE</scope>
    <source>
        <strain evidence="10">Irish</strain>
        <tissue evidence="10">Whole body</tissue>
    </source>
</reference>
<evidence type="ECO:0000256" key="5">
    <source>
        <dbReference type="ARBA" id="ARBA00023049"/>
    </source>
</evidence>
<keyword evidence="1" id="KW-0645">Protease</keyword>
<evidence type="ECO:0000256" key="1">
    <source>
        <dbReference type="ARBA" id="ARBA00022670"/>
    </source>
</evidence>
<evidence type="ECO:0000256" key="2">
    <source>
        <dbReference type="ARBA" id="ARBA00022723"/>
    </source>
</evidence>
<feature type="binding site" evidence="8">
    <location>
        <position position="84"/>
    </location>
    <ligand>
        <name>Zn(2+)</name>
        <dbReference type="ChEBI" id="CHEBI:29105"/>
        <note>catalytic</note>
    </ligand>
</feature>
<keyword evidence="4 8" id="KW-0862">Zinc</keyword>
<keyword evidence="2 8" id="KW-0479">Metal-binding</keyword>
<dbReference type="Pfam" id="PF01421">
    <property type="entry name" value="Reprolysin"/>
    <property type="match status" value="1"/>
</dbReference>
<dbReference type="PANTHER" id="PTHR11905:SF249">
    <property type="entry name" value="SOL NARAE, ISOFORM C"/>
    <property type="match status" value="1"/>
</dbReference>
<evidence type="ECO:0000313" key="11">
    <source>
        <dbReference type="Proteomes" id="UP001168990"/>
    </source>
</evidence>
<name>A0AA39FYG8_9HYME</name>
<dbReference type="PROSITE" id="PS50215">
    <property type="entry name" value="ADAM_MEPRO"/>
    <property type="match status" value="1"/>
</dbReference>